<evidence type="ECO:0000313" key="4">
    <source>
        <dbReference type="EMBL" id="KAJ8598892.1"/>
    </source>
</evidence>
<dbReference type="InterPro" id="IPR027417">
    <property type="entry name" value="P-loop_NTPase"/>
</dbReference>
<dbReference type="Proteomes" id="UP001230188">
    <property type="component" value="Unassembled WGS sequence"/>
</dbReference>
<keyword evidence="5" id="KW-1185">Reference proteome</keyword>
<dbReference type="Pfam" id="PF00005">
    <property type="entry name" value="ABC_tran"/>
    <property type="match status" value="1"/>
</dbReference>
<dbReference type="GO" id="GO:0016887">
    <property type="term" value="F:ATP hydrolysis activity"/>
    <property type="evidence" value="ECO:0007669"/>
    <property type="project" value="InterPro"/>
</dbReference>
<dbReference type="AlphaFoldDB" id="A0AAD7U5Y3"/>
<comment type="similarity">
    <text evidence="1">Belongs to the ABC transporter superfamily. ABCG family. Eye pigment precursor importer (TC 3.A.1.204) subfamily.</text>
</comment>
<dbReference type="InterPro" id="IPR003439">
    <property type="entry name" value="ABC_transporter-like_ATP-bd"/>
</dbReference>
<keyword evidence="2" id="KW-0813">Transport</keyword>
<sequence length="125" mass="13244">MDASFKYMLRADWETIPLTLTCLGVRVGGHQLLTSVSARCAPGELTCVMGPSGAGKSQLLRTLAGRLPAGAVVTGWAGVGGASILGLGPRTRWETMTVRAYLNYVAILQLGFTTDNAGERKNGYR</sequence>
<dbReference type="InterPro" id="IPR052215">
    <property type="entry name" value="Plant_ABCG"/>
</dbReference>
<dbReference type="GO" id="GO:0005524">
    <property type="term" value="F:ATP binding"/>
    <property type="evidence" value="ECO:0007669"/>
    <property type="project" value="InterPro"/>
</dbReference>
<dbReference type="Gene3D" id="3.40.50.300">
    <property type="entry name" value="P-loop containing nucleotide triphosphate hydrolases"/>
    <property type="match status" value="1"/>
</dbReference>
<evidence type="ECO:0000256" key="1">
    <source>
        <dbReference type="ARBA" id="ARBA00005814"/>
    </source>
</evidence>
<comment type="caution">
    <text evidence="4">The sequence shown here is derived from an EMBL/GenBank/DDBJ whole genome shotgun (WGS) entry which is preliminary data.</text>
</comment>
<dbReference type="PANTHER" id="PTHR48042:SF11">
    <property type="entry name" value="ABC TRANSPORTER G FAMILY MEMBER 11"/>
    <property type="match status" value="1"/>
</dbReference>
<evidence type="ECO:0000313" key="5">
    <source>
        <dbReference type="Proteomes" id="UP001230188"/>
    </source>
</evidence>
<evidence type="ECO:0000259" key="3">
    <source>
        <dbReference type="Pfam" id="PF00005"/>
    </source>
</evidence>
<proteinExistence type="inferred from homology"/>
<organism evidence="4 5">
    <name type="scientific">Chrysophaeum taylorii</name>
    <dbReference type="NCBI Taxonomy" id="2483200"/>
    <lineage>
        <taxon>Eukaryota</taxon>
        <taxon>Sar</taxon>
        <taxon>Stramenopiles</taxon>
        <taxon>Ochrophyta</taxon>
        <taxon>Pelagophyceae</taxon>
        <taxon>Pelagomonadales</taxon>
        <taxon>Pelagomonadaceae</taxon>
        <taxon>Chrysophaeum</taxon>
    </lineage>
</organism>
<protein>
    <recommendedName>
        <fullName evidence="3">ABC transporter domain-containing protein</fullName>
    </recommendedName>
</protein>
<dbReference type="SUPFAM" id="SSF52540">
    <property type="entry name" value="P-loop containing nucleoside triphosphate hydrolases"/>
    <property type="match status" value="1"/>
</dbReference>
<dbReference type="PANTHER" id="PTHR48042">
    <property type="entry name" value="ABC TRANSPORTER G FAMILY MEMBER 11"/>
    <property type="match status" value="1"/>
</dbReference>
<feature type="domain" description="ABC transporter" evidence="3">
    <location>
        <begin position="34"/>
        <end position="68"/>
    </location>
</feature>
<evidence type="ECO:0000256" key="2">
    <source>
        <dbReference type="ARBA" id="ARBA00022448"/>
    </source>
</evidence>
<gene>
    <name evidence="4" type="ORF">CTAYLR_010275</name>
</gene>
<dbReference type="EMBL" id="JAQMWT010000624">
    <property type="protein sequence ID" value="KAJ8598892.1"/>
    <property type="molecule type" value="Genomic_DNA"/>
</dbReference>
<accession>A0AAD7U5Y3</accession>
<name>A0AAD7U5Y3_9STRA</name>
<reference evidence="4" key="1">
    <citation type="submission" date="2023-01" db="EMBL/GenBank/DDBJ databases">
        <title>Metagenome sequencing of chrysophaentin producing Chrysophaeum taylorii.</title>
        <authorList>
            <person name="Davison J."/>
            <person name="Bewley C."/>
        </authorList>
    </citation>
    <scope>NUCLEOTIDE SEQUENCE</scope>
    <source>
        <strain evidence="4">NIES-1699</strain>
    </source>
</reference>